<dbReference type="EC" id="1.1.1.22" evidence="3 5"/>
<accession>A0A7G9YY28</accession>
<dbReference type="InterPro" id="IPR017476">
    <property type="entry name" value="UDP-Glc/GDP-Man"/>
</dbReference>
<dbReference type="AlphaFoldDB" id="A0A7G9YY28"/>
<protein>
    <recommendedName>
        <fullName evidence="3 5">UDP-glucose 6-dehydrogenase</fullName>
        <ecNumber evidence="3 5">1.1.1.22</ecNumber>
    </recommendedName>
</protein>
<dbReference type="SUPFAM" id="SSF48179">
    <property type="entry name" value="6-phosphogluconate dehydrogenase C-terminal domain-like"/>
    <property type="match status" value="1"/>
</dbReference>
<evidence type="ECO:0000313" key="11">
    <source>
        <dbReference type="EMBL" id="QNO52912.1"/>
    </source>
</evidence>
<dbReference type="PIRSF" id="PIRSF000124">
    <property type="entry name" value="UDPglc_GDPman_dh"/>
    <property type="match status" value="1"/>
</dbReference>
<dbReference type="GO" id="GO:0051287">
    <property type="term" value="F:NAD binding"/>
    <property type="evidence" value="ECO:0007669"/>
    <property type="project" value="InterPro"/>
</dbReference>
<dbReference type="Pfam" id="PF03721">
    <property type="entry name" value="UDPG_MGDP_dh_N"/>
    <property type="match status" value="1"/>
</dbReference>
<feature type="binding site" evidence="8">
    <location>
        <position position="98"/>
    </location>
    <ligand>
        <name>NAD(+)</name>
        <dbReference type="ChEBI" id="CHEBI:57540"/>
    </ligand>
</feature>
<dbReference type="Gene3D" id="1.10.1040.10">
    <property type="entry name" value="N-(1-d-carboxylethyl)-l-norvaline Dehydrogenase, domain 2"/>
    <property type="match status" value="1"/>
</dbReference>
<feature type="domain" description="UDP-glucose/GDP-mannose dehydrogenase dimerisation" evidence="9">
    <location>
        <begin position="187"/>
        <end position="278"/>
    </location>
</feature>
<feature type="binding site" evidence="8">
    <location>
        <position position="252"/>
    </location>
    <ligand>
        <name>NAD(+)</name>
        <dbReference type="ChEBI" id="CHEBI:57540"/>
    </ligand>
</feature>
<feature type="binding site" evidence="7">
    <location>
        <position position="246"/>
    </location>
    <ligand>
        <name>substrate</name>
    </ligand>
</feature>
<evidence type="ECO:0000256" key="4">
    <source>
        <dbReference type="ARBA" id="ARBA00047473"/>
    </source>
</evidence>
<dbReference type="PANTHER" id="PTHR43750:SF3">
    <property type="entry name" value="UDP-GLUCOSE 6-DEHYDROGENASE TUAD"/>
    <property type="match status" value="1"/>
</dbReference>
<feature type="domain" description="UDP-glucose/GDP-mannose dehydrogenase N-terminal" evidence="10">
    <location>
        <begin position="31"/>
        <end position="173"/>
    </location>
</feature>
<name>A0A7G9YY28_9EURY</name>
<feature type="binding site" evidence="8">
    <location>
        <position position="30"/>
    </location>
    <ligand>
        <name>NAD(+)</name>
        <dbReference type="ChEBI" id="CHEBI:57540"/>
    </ligand>
</feature>
<comment type="catalytic activity">
    <reaction evidence="4 5">
        <text>UDP-alpha-D-glucose + 2 NAD(+) + H2O = UDP-alpha-D-glucuronate + 2 NADH + 3 H(+)</text>
        <dbReference type="Rhea" id="RHEA:23596"/>
        <dbReference type="ChEBI" id="CHEBI:15377"/>
        <dbReference type="ChEBI" id="CHEBI:15378"/>
        <dbReference type="ChEBI" id="CHEBI:57540"/>
        <dbReference type="ChEBI" id="CHEBI:57945"/>
        <dbReference type="ChEBI" id="CHEBI:58052"/>
        <dbReference type="ChEBI" id="CHEBI:58885"/>
        <dbReference type="EC" id="1.1.1.22"/>
    </reaction>
</comment>
<dbReference type="InterPro" id="IPR014026">
    <property type="entry name" value="UDP-Glc/GDP-Man_DH_dimer"/>
</dbReference>
<evidence type="ECO:0000259" key="10">
    <source>
        <dbReference type="Pfam" id="PF03721"/>
    </source>
</evidence>
<sequence length="288" mass="31938">MKISIIGSGFVGTAIGKGLKALGNEVIFYDVVDKNLPNFTFTKDINHAIESSNISFICVPTPTTPEGIDLSYIKEAAKNIGEVLSKKEDYHLVVVKSTVVSGTTEDVVIPILEKNSGKKAGSEIGVCMNPEFLTKISGSWSEAEEGTKKDFFTEDRIVIGEYDKKSGDILEELYKPLNKPIFRVDLRTAEMIKYASNCMLAAKISYWNEIFLICKELGIDSQEVANIVGLDPRIGKYGTVHGKAFGGKCLPKDLKAFISFAEKYRNVRLLKAVDDINEEMKKRYGVRE</sequence>
<evidence type="ECO:0000256" key="1">
    <source>
        <dbReference type="ARBA" id="ARBA00004701"/>
    </source>
</evidence>
<feature type="binding site" evidence="8">
    <location>
        <position position="61"/>
    </location>
    <ligand>
        <name>NAD(+)</name>
        <dbReference type="ChEBI" id="CHEBI:57540"/>
    </ligand>
</feature>
<proteinExistence type="inferred from homology"/>
<dbReference type="Gene3D" id="3.40.50.720">
    <property type="entry name" value="NAD(P)-binding Rossmann-like Domain"/>
    <property type="match status" value="1"/>
</dbReference>
<keyword evidence="5 8" id="KW-0520">NAD</keyword>
<evidence type="ECO:0000256" key="7">
    <source>
        <dbReference type="PIRSR" id="PIRSR500134-2"/>
    </source>
</evidence>
<dbReference type="GO" id="GO:0003979">
    <property type="term" value="F:UDP-glucose 6-dehydrogenase activity"/>
    <property type="evidence" value="ECO:0007669"/>
    <property type="project" value="UniProtKB-EC"/>
</dbReference>
<dbReference type="InterPro" id="IPR001732">
    <property type="entry name" value="UDP-Glc/GDP-Man_DH_N"/>
</dbReference>
<dbReference type="PANTHER" id="PTHR43750">
    <property type="entry name" value="UDP-GLUCOSE 6-DEHYDROGENASE TUAD"/>
    <property type="match status" value="1"/>
</dbReference>
<comment type="pathway">
    <text evidence="1">Nucleotide-sugar biosynthesis; UDP-alpha-D-glucuronate biosynthesis; UDP-alpha-D-glucuronate from UDP-alpha-D-glucose: step 1/1.</text>
</comment>
<dbReference type="InterPro" id="IPR036291">
    <property type="entry name" value="NAD(P)-bd_dom_sf"/>
</dbReference>
<dbReference type="InterPro" id="IPR028357">
    <property type="entry name" value="UDPglc_DH_bac"/>
</dbReference>
<dbReference type="Pfam" id="PF00984">
    <property type="entry name" value="UDPG_MGDP_dh"/>
    <property type="match status" value="1"/>
</dbReference>
<dbReference type="UniPathway" id="UPA00038">
    <property type="reaction ID" value="UER00491"/>
</dbReference>
<feature type="binding site" evidence="8">
    <location>
        <position position="144"/>
    </location>
    <ligand>
        <name>NAD(+)</name>
        <dbReference type="ChEBI" id="CHEBI:57540"/>
    </ligand>
</feature>
<dbReference type="InterPro" id="IPR013328">
    <property type="entry name" value="6PGD_dom2"/>
</dbReference>
<dbReference type="PIRSF" id="PIRSF500134">
    <property type="entry name" value="UDPglc_DH_bac"/>
    <property type="match status" value="1"/>
</dbReference>
<organism evidence="11">
    <name type="scientific">Candidatus Methanophagaceae archaeon ANME-1 ERB6</name>
    <dbReference type="NCBI Taxonomy" id="2759912"/>
    <lineage>
        <taxon>Archaea</taxon>
        <taxon>Methanobacteriati</taxon>
        <taxon>Methanobacteriota</taxon>
        <taxon>Stenosarchaea group</taxon>
        <taxon>Methanomicrobia</taxon>
        <taxon>Candidatus Methanophagales</taxon>
        <taxon>Candidatus Methanophagaceae</taxon>
    </lineage>
</organism>
<evidence type="ECO:0000256" key="6">
    <source>
        <dbReference type="PIRSR" id="PIRSR500134-1"/>
    </source>
</evidence>
<evidence type="ECO:0000256" key="5">
    <source>
        <dbReference type="PIRNR" id="PIRNR000124"/>
    </source>
</evidence>
<evidence type="ECO:0000256" key="3">
    <source>
        <dbReference type="ARBA" id="ARBA00012954"/>
    </source>
</evidence>
<dbReference type="EMBL" id="MT631525">
    <property type="protein sequence ID" value="QNO52912.1"/>
    <property type="molecule type" value="Genomic_DNA"/>
</dbReference>
<dbReference type="GO" id="GO:0006065">
    <property type="term" value="P:UDP-glucuronate biosynthetic process"/>
    <property type="evidence" value="ECO:0007669"/>
    <property type="project" value="UniProtKB-UniPathway"/>
</dbReference>
<feature type="active site" description="Nucleophile" evidence="6">
    <location>
        <position position="249"/>
    </location>
</feature>
<keyword evidence="5 11" id="KW-0560">Oxidoreductase</keyword>
<dbReference type="InterPro" id="IPR008927">
    <property type="entry name" value="6-PGluconate_DH-like_C_sf"/>
</dbReference>
<gene>
    <name evidence="11" type="primary">aglM</name>
    <name evidence="11" type="ORF">PANBHIFL_00027</name>
</gene>
<reference evidence="11" key="1">
    <citation type="submission" date="2020-06" db="EMBL/GenBank/DDBJ databases">
        <title>Unique genomic features of the anaerobic methanotrophic archaea.</title>
        <authorList>
            <person name="Chadwick G.L."/>
            <person name="Skennerton C.T."/>
            <person name="Laso-Perez R."/>
            <person name="Leu A.O."/>
            <person name="Speth D.R."/>
            <person name="Yu H."/>
            <person name="Morgan-Lang C."/>
            <person name="Hatzenpichler R."/>
            <person name="Goudeau D."/>
            <person name="Malmstrom R."/>
            <person name="Brazelton W.J."/>
            <person name="Woyke T."/>
            <person name="Hallam S.J."/>
            <person name="Tyson G.W."/>
            <person name="Wegener G."/>
            <person name="Boetius A."/>
            <person name="Orphan V."/>
        </authorList>
    </citation>
    <scope>NUCLEOTIDE SEQUENCE</scope>
</reference>
<dbReference type="GO" id="GO:0000271">
    <property type="term" value="P:polysaccharide biosynthetic process"/>
    <property type="evidence" value="ECO:0007669"/>
    <property type="project" value="InterPro"/>
</dbReference>
<evidence type="ECO:0000259" key="9">
    <source>
        <dbReference type="Pfam" id="PF00984"/>
    </source>
</evidence>
<feature type="binding site" evidence="7">
    <location>
        <begin position="132"/>
        <end position="144"/>
    </location>
    <ligand>
        <name>substrate</name>
    </ligand>
</feature>
<evidence type="ECO:0000256" key="8">
    <source>
        <dbReference type="PIRSR" id="PIRSR500134-3"/>
    </source>
</evidence>
<dbReference type="NCBIfam" id="TIGR03026">
    <property type="entry name" value="NDP-sugDHase"/>
    <property type="match status" value="1"/>
</dbReference>
<comment type="similarity">
    <text evidence="2 5">Belongs to the UDP-glucose/GDP-mannose dehydrogenase family.</text>
</comment>
<dbReference type="SUPFAM" id="SSF51735">
    <property type="entry name" value="NAD(P)-binding Rossmann-fold domains"/>
    <property type="match status" value="1"/>
</dbReference>
<evidence type="ECO:0000256" key="2">
    <source>
        <dbReference type="ARBA" id="ARBA00006601"/>
    </source>
</evidence>
<feature type="binding site" evidence="7">
    <location>
        <position position="193"/>
    </location>
    <ligand>
        <name>substrate</name>
    </ligand>
</feature>